<dbReference type="Gene3D" id="1.25.10.10">
    <property type="entry name" value="Leucine-rich Repeat Variant"/>
    <property type="match status" value="1"/>
</dbReference>
<organism evidence="1 2">
    <name type="scientific">Stentor coeruleus</name>
    <dbReference type="NCBI Taxonomy" id="5963"/>
    <lineage>
        <taxon>Eukaryota</taxon>
        <taxon>Sar</taxon>
        <taxon>Alveolata</taxon>
        <taxon>Ciliophora</taxon>
        <taxon>Postciliodesmatophora</taxon>
        <taxon>Heterotrichea</taxon>
        <taxon>Heterotrichida</taxon>
        <taxon>Stentoridae</taxon>
        <taxon>Stentor</taxon>
    </lineage>
</organism>
<keyword evidence="2" id="KW-1185">Reference proteome</keyword>
<name>A0A1R2BUZ5_9CILI</name>
<evidence type="ECO:0000313" key="2">
    <source>
        <dbReference type="Proteomes" id="UP000187209"/>
    </source>
</evidence>
<dbReference type="InterPro" id="IPR016024">
    <property type="entry name" value="ARM-type_fold"/>
</dbReference>
<gene>
    <name evidence="1" type="ORF">SteCoe_19027</name>
</gene>
<sequence>MEAFQAEYTSYEDLPADLKDIQTISIRINSEQWDENFESLTDLRSFLKYNPTELMIILESLQPRIIQLTGSLRSALAKNALMFLTELLSTKRENLDVPFLLQSLVAKSAFEKAFIKNEVINAIENACKNYPTLDNCEVLLSYTLSKSVGVAKNALKYLEEMAGKLGFEERFLVMIKLADGKRQEHTGIAKKERFLVMIKLADGKRQEHTGIAKKIMAELEKSWPEYGQRVEGLNDKGRTWVNILSTQNKQPKVALRDMIKNKKAEATGQNDLFNPLNE</sequence>
<dbReference type="SUPFAM" id="SSF48371">
    <property type="entry name" value="ARM repeat"/>
    <property type="match status" value="1"/>
</dbReference>
<dbReference type="EMBL" id="MPUH01000414">
    <property type="protein sequence ID" value="OMJ80652.1"/>
    <property type="molecule type" value="Genomic_DNA"/>
</dbReference>
<dbReference type="InterPro" id="IPR011989">
    <property type="entry name" value="ARM-like"/>
</dbReference>
<evidence type="ECO:0000313" key="1">
    <source>
        <dbReference type="EMBL" id="OMJ80652.1"/>
    </source>
</evidence>
<comment type="caution">
    <text evidence="1">The sequence shown here is derived from an EMBL/GenBank/DDBJ whole genome shotgun (WGS) entry which is preliminary data.</text>
</comment>
<dbReference type="Proteomes" id="UP000187209">
    <property type="component" value="Unassembled WGS sequence"/>
</dbReference>
<dbReference type="OrthoDB" id="63891at2759"/>
<proteinExistence type="predicted"/>
<dbReference type="AlphaFoldDB" id="A0A1R2BUZ5"/>
<protein>
    <submittedName>
        <fullName evidence="1">Uncharacterized protein</fullName>
    </submittedName>
</protein>
<reference evidence="1 2" key="1">
    <citation type="submission" date="2016-11" db="EMBL/GenBank/DDBJ databases">
        <title>The macronuclear genome of Stentor coeruleus: a giant cell with tiny introns.</title>
        <authorList>
            <person name="Slabodnick M."/>
            <person name="Ruby J.G."/>
            <person name="Reiff S.B."/>
            <person name="Swart E.C."/>
            <person name="Gosai S."/>
            <person name="Prabakaran S."/>
            <person name="Witkowska E."/>
            <person name="Larue G.E."/>
            <person name="Fisher S."/>
            <person name="Freeman R.M."/>
            <person name="Gunawardena J."/>
            <person name="Chu W."/>
            <person name="Stover N.A."/>
            <person name="Gregory B.D."/>
            <person name="Nowacki M."/>
            <person name="Derisi J."/>
            <person name="Roy S.W."/>
            <person name="Marshall W.F."/>
            <person name="Sood P."/>
        </authorList>
    </citation>
    <scope>NUCLEOTIDE SEQUENCE [LARGE SCALE GENOMIC DNA]</scope>
    <source>
        <strain evidence="1">WM001</strain>
    </source>
</reference>
<accession>A0A1R2BUZ5</accession>